<accession>A0A4Q4KQV5</accession>
<dbReference type="AlphaFoldDB" id="A0A4Q4KQV5"/>
<keyword evidence="2" id="KW-1185">Reference proteome</keyword>
<protein>
    <submittedName>
        <fullName evidence="1">Uncharacterized protein</fullName>
    </submittedName>
</protein>
<gene>
    <name evidence="1" type="ORF">ERX46_03200</name>
</gene>
<organism evidence="1 2">
    <name type="scientific">Brumimicrobium glaciale</name>
    <dbReference type="NCBI Taxonomy" id="200475"/>
    <lineage>
        <taxon>Bacteria</taxon>
        <taxon>Pseudomonadati</taxon>
        <taxon>Bacteroidota</taxon>
        <taxon>Flavobacteriia</taxon>
        <taxon>Flavobacteriales</taxon>
        <taxon>Crocinitomicaceae</taxon>
        <taxon>Brumimicrobium</taxon>
    </lineage>
</organism>
<sequence>MQEIINVKPQIVQKEVIPQLKFQRGVKIKQQDGLMESLMEATKLGNLHHGKVAIIFEDDEGIKQVETTIWATGLKYICLKGGMWLPIGSIHRIVFI</sequence>
<dbReference type="OrthoDB" id="982075at2"/>
<evidence type="ECO:0000313" key="1">
    <source>
        <dbReference type="EMBL" id="RYM36018.1"/>
    </source>
</evidence>
<reference evidence="1 2" key="1">
    <citation type="submission" date="2019-02" db="EMBL/GenBank/DDBJ databases">
        <title>Genome sequence of the sea-ice species Brumimicrobium glaciale.</title>
        <authorList>
            <person name="Bowman J.P."/>
        </authorList>
    </citation>
    <scope>NUCLEOTIDE SEQUENCE [LARGE SCALE GENOMIC DNA]</scope>
    <source>
        <strain evidence="1 2">IC156</strain>
    </source>
</reference>
<dbReference type="Proteomes" id="UP000293952">
    <property type="component" value="Unassembled WGS sequence"/>
</dbReference>
<dbReference type="RefSeq" id="WP_130092383.1">
    <property type="nucleotide sequence ID" value="NZ_SETE01000001.1"/>
</dbReference>
<proteinExistence type="predicted"/>
<name>A0A4Q4KQV5_9FLAO</name>
<dbReference type="EMBL" id="SETE01000001">
    <property type="protein sequence ID" value="RYM36018.1"/>
    <property type="molecule type" value="Genomic_DNA"/>
</dbReference>
<evidence type="ECO:0000313" key="2">
    <source>
        <dbReference type="Proteomes" id="UP000293952"/>
    </source>
</evidence>
<comment type="caution">
    <text evidence="1">The sequence shown here is derived from an EMBL/GenBank/DDBJ whole genome shotgun (WGS) entry which is preliminary data.</text>
</comment>